<keyword evidence="2" id="KW-1185">Reference proteome</keyword>
<proteinExistence type="predicted"/>
<evidence type="ECO:0000313" key="1">
    <source>
        <dbReference type="EMBL" id="MED6216334.1"/>
    </source>
</evidence>
<dbReference type="EMBL" id="JASCZI010271875">
    <property type="protein sequence ID" value="MED6216334.1"/>
    <property type="molecule type" value="Genomic_DNA"/>
</dbReference>
<organism evidence="1 2">
    <name type="scientific">Stylosanthes scabra</name>
    <dbReference type="NCBI Taxonomy" id="79078"/>
    <lineage>
        <taxon>Eukaryota</taxon>
        <taxon>Viridiplantae</taxon>
        <taxon>Streptophyta</taxon>
        <taxon>Embryophyta</taxon>
        <taxon>Tracheophyta</taxon>
        <taxon>Spermatophyta</taxon>
        <taxon>Magnoliopsida</taxon>
        <taxon>eudicotyledons</taxon>
        <taxon>Gunneridae</taxon>
        <taxon>Pentapetalae</taxon>
        <taxon>rosids</taxon>
        <taxon>fabids</taxon>
        <taxon>Fabales</taxon>
        <taxon>Fabaceae</taxon>
        <taxon>Papilionoideae</taxon>
        <taxon>50 kb inversion clade</taxon>
        <taxon>dalbergioids sensu lato</taxon>
        <taxon>Dalbergieae</taxon>
        <taxon>Pterocarpus clade</taxon>
        <taxon>Stylosanthes</taxon>
    </lineage>
</organism>
<sequence>MEEEQNILRLPELENDLDSENKFEANYEFSDNNEDVNNVDDLVVHEVMQTFARNDSFGIPRMMRALNLDAMNAPIFLEYTTIGFATPKDAEFVIGMTFTSRKSVISAIKKYTFTRGVDYMVHESEPLTFYTKCM</sequence>
<accession>A0ABU6Z1F5</accession>
<dbReference type="Proteomes" id="UP001341840">
    <property type="component" value="Unassembled WGS sequence"/>
</dbReference>
<reference evidence="1 2" key="1">
    <citation type="journal article" date="2023" name="Plants (Basel)">
        <title>Bridging the Gap: Combining Genomics and Transcriptomics Approaches to Understand Stylosanthes scabra, an Orphan Legume from the Brazilian Caatinga.</title>
        <authorList>
            <person name="Ferreira-Neto J.R.C."/>
            <person name="da Silva M.D."/>
            <person name="Binneck E."/>
            <person name="de Melo N.F."/>
            <person name="da Silva R.H."/>
            <person name="de Melo A.L.T.M."/>
            <person name="Pandolfi V."/>
            <person name="Bustamante F.O."/>
            <person name="Brasileiro-Vidal A.C."/>
            <person name="Benko-Iseppon A.M."/>
        </authorList>
    </citation>
    <scope>NUCLEOTIDE SEQUENCE [LARGE SCALE GENOMIC DNA]</scope>
    <source>
        <tissue evidence="1">Leaves</tissue>
    </source>
</reference>
<name>A0ABU6Z1F5_9FABA</name>
<protein>
    <submittedName>
        <fullName evidence="1">Uncharacterized protein</fullName>
    </submittedName>
</protein>
<evidence type="ECO:0000313" key="2">
    <source>
        <dbReference type="Proteomes" id="UP001341840"/>
    </source>
</evidence>
<comment type="caution">
    <text evidence="1">The sequence shown here is derived from an EMBL/GenBank/DDBJ whole genome shotgun (WGS) entry which is preliminary data.</text>
</comment>
<gene>
    <name evidence="1" type="ORF">PIB30_006978</name>
</gene>